<evidence type="ECO:0000256" key="5">
    <source>
        <dbReference type="ARBA" id="ARBA00022683"/>
    </source>
</evidence>
<accession>S2P0T7</accession>
<dbReference type="EC" id="2.7.1.69" evidence="10"/>
<keyword evidence="7 9" id="KW-1133">Transmembrane helix</keyword>
<evidence type="ECO:0000256" key="7">
    <source>
        <dbReference type="ARBA" id="ARBA00022989"/>
    </source>
</evidence>
<keyword evidence="4" id="KW-0762">Sugar transport</keyword>
<evidence type="ECO:0000256" key="9">
    <source>
        <dbReference type="SAM" id="Phobius"/>
    </source>
</evidence>
<protein>
    <submittedName>
        <fullName evidence="10">PTS system, sorbose subfamily IID component</fullName>
        <ecNumber evidence="10">2.7.1.69</ecNumber>
    </submittedName>
</protein>
<dbReference type="GO" id="GO:0016740">
    <property type="term" value="F:transferase activity"/>
    <property type="evidence" value="ECO:0007669"/>
    <property type="project" value="UniProtKB-KW"/>
</dbReference>
<dbReference type="PATRIC" id="fig|1256225.3.peg.2203"/>
<keyword evidence="6 9" id="KW-0812">Transmembrane</keyword>
<evidence type="ECO:0000256" key="1">
    <source>
        <dbReference type="ARBA" id="ARBA00004651"/>
    </source>
</evidence>
<evidence type="ECO:0000256" key="2">
    <source>
        <dbReference type="ARBA" id="ARBA00022448"/>
    </source>
</evidence>
<dbReference type="GO" id="GO:0005886">
    <property type="term" value="C:plasma membrane"/>
    <property type="evidence" value="ECO:0007669"/>
    <property type="project" value="UniProtKB-SubCell"/>
</dbReference>
<dbReference type="PANTHER" id="PTHR32502:SF5">
    <property type="entry name" value="N-ACETYLGALACTOSAMINE PERMEASE IID COMPONENT-RELATED"/>
    <property type="match status" value="1"/>
</dbReference>
<feature type="transmembrane region" description="Helical" evidence="9">
    <location>
        <begin position="232"/>
        <end position="253"/>
    </location>
</feature>
<keyword evidence="10" id="KW-0808">Transferase</keyword>
<dbReference type="InterPro" id="IPR050303">
    <property type="entry name" value="GatZ_KbaZ_carbometab"/>
</dbReference>
<evidence type="ECO:0000313" key="11">
    <source>
        <dbReference type="Proteomes" id="UP000014270"/>
    </source>
</evidence>
<feature type="transmembrane region" description="Helical" evidence="9">
    <location>
        <begin position="260"/>
        <end position="279"/>
    </location>
</feature>
<dbReference type="GO" id="GO:0009401">
    <property type="term" value="P:phosphoenolpyruvate-dependent sugar phosphotransferase system"/>
    <property type="evidence" value="ECO:0007669"/>
    <property type="project" value="UniProtKB-KW"/>
</dbReference>
<feature type="transmembrane region" description="Helical" evidence="9">
    <location>
        <begin position="152"/>
        <end position="175"/>
    </location>
</feature>
<evidence type="ECO:0000256" key="3">
    <source>
        <dbReference type="ARBA" id="ARBA00022475"/>
    </source>
</evidence>
<dbReference type="Proteomes" id="UP000014270">
    <property type="component" value="Unassembled WGS sequence"/>
</dbReference>
<dbReference type="EMBL" id="ANMM01000017">
    <property type="protein sequence ID" value="EPC36938.1"/>
    <property type="molecule type" value="Genomic_DNA"/>
</dbReference>
<reference evidence="10 11" key="1">
    <citation type="journal article" date="2013" name="PLoS ONE">
        <title>Lactobacillus paracasei comparative genomics: towards species pan-genome definition and exploitation of diversity.</title>
        <authorList>
            <person name="Smokvina T."/>
            <person name="Wels M."/>
            <person name="Polka J."/>
            <person name="Chervaux C."/>
            <person name="Brisse S."/>
            <person name="Boekhorst J."/>
            <person name="van Hylckama Vlieg J.E."/>
            <person name="Siezen R.J."/>
        </authorList>
    </citation>
    <scope>NUCLEOTIDE SEQUENCE [LARGE SCALE GENOMIC DNA]</scope>
    <source>
        <strain evidence="10 11">Lpp225</strain>
    </source>
</reference>
<keyword evidence="8 9" id="KW-0472">Membrane</keyword>
<evidence type="ECO:0000313" key="10">
    <source>
        <dbReference type="EMBL" id="EPC36938.1"/>
    </source>
</evidence>
<organism evidence="10 11">
    <name type="scientific">Lacticaseibacillus paracasei subsp. paracasei Lpp225</name>
    <dbReference type="NCBI Taxonomy" id="1256225"/>
    <lineage>
        <taxon>Bacteria</taxon>
        <taxon>Bacillati</taxon>
        <taxon>Bacillota</taxon>
        <taxon>Bacilli</taxon>
        <taxon>Lactobacillales</taxon>
        <taxon>Lactobacillaceae</taxon>
        <taxon>Lacticaseibacillus</taxon>
    </lineage>
</organism>
<evidence type="ECO:0000256" key="8">
    <source>
        <dbReference type="ARBA" id="ARBA00023136"/>
    </source>
</evidence>
<dbReference type="Pfam" id="PF03613">
    <property type="entry name" value="EIID-AGA"/>
    <property type="match status" value="1"/>
</dbReference>
<keyword evidence="3" id="KW-1003">Cell membrane</keyword>
<dbReference type="InterPro" id="IPR004704">
    <property type="entry name" value="PTS_IID_man"/>
</dbReference>
<proteinExistence type="predicted"/>
<keyword evidence="5" id="KW-0598">Phosphotransferase system</keyword>
<gene>
    <name evidence="10" type="ORF">Lpp225_2130</name>
</gene>
<evidence type="ECO:0000256" key="6">
    <source>
        <dbReference type="ARBA" id="ARBA00022692"/>
    </source>
</evidence>
<comment type="caution">
    <text evidence="10">The sequence shown here is derived from an EMBL/GenBank/DDBJ whole genome shotgun (WGS) entry which is preliminary data.</text>
</comment>
<feature type="transmembrane region" description="Helical" evidence="9">
    <location>
        <begin position="196"/>
        <end position="220"/>
    </location>
</feature>
<evidence type="ECO:0000256" key="4">
    <source>
        <dbReference type="ARBA" id="ARBA00022597"/>
    </source>
</evidence>
<dbReference type="PROSITE" id="PS51108">
    <property type="entry name" value="PTS_EIID"/>
    <property type="match status" value="1"/>
</dbReference>
<dbReference type="PANTHER" id="PTHR32502">
    <property type="entry name" value="N-ACETYLGALACTOSAMINE PERMEASE II COMPONENT-RELATED"/>
    <property type="match status" value="1"/>
</dbReference>
<name>S2P0T7_LACPA</name>
<keyword evidence="2" id="KW-0813">Transport</keyword>
<sequence length="280" mass="30647">MADEVKITNEKSVKNSNNSHLSKKDINRAWFRWWLLAETSNNFERMQGVSWAAAIGPTLKKLYKDPDELKDALKRNTVFFNTEGIWGGLIMGSTIALEEQKSKNPEMDGELITSYKTGLMGPVAGLGDTIDWSTFYTLVLAGASAVAATGSWLAALIVAAAGIAMYFEGLFFTRIGYSQGRKSILSILRSGRIGQALEWANILALMMIGSMTATLVTFNLTIKTKTVDVQKILNNAFPGILVLIIFFSVYWAMKKKKISAPVMIVVIIGFCILASALGIA</sequence>
<dbReference type="AlphaFoldDB" id="S2P0T7"/>
<comment type="subcellular location">
    <subcellularLocation>
        <location evidence="1">Cell membrane</location>
        <topology evidence="1">Multi-pass membrane protein</topology>
    </subcellularLocation>
</comment>